<feature type="region of interest" description="Disordered" evidence="2">
    <location>
        <begin position="48"/>
        <end position="85"/>
    </location>
</feature>
<evidence type="ECO:0000256" key="2">
    <source>
        <dbReference type="SAM" id="MobiDB-lite"/>
    </source>
</evidence>
<evidence type="ECO:0000313" key="4">
    <source>
        <dbReference type="Proteomes" id="UP000077701"/>
    </source>
</evidence>
<reference evidence="3 4" key="1">
    <citation type="journal article" date="2016" name="Genome Announc.">
        <title>Draft Genome Sequence of Planomonospora sphaerica JCM9374, a Rare Actinomycete.</title>
        <authorList>
            <person name="Dohra H."/>
            <person name="Suzuki T."/>
            <person name="Inoue Y."/>
            <person name="Kodani S."/>
        </authorList>
    </citation>
    <scope>NUCLEOTIDE SEQUENCE [LARGE SCALE GENOMIC DNA]</scope>
    <source>
        <strain evidence="3 4">JCM 9374</strain>
    </source>
</reference>
<gene>
    <name evidence="3" type="ORF">PS9374_04573</name>
</gene>
<accession>A0A171DJ89</accession>
<dbReference type="AlphaFoldDB" id="A0A171DJ89"/>
<dbReference type="EMBL" id="BDCX01000011">
    <property type="protein sequence ID" value="GAT68908.1"/>
    <property type="molecule type" value="Genomic_DNA"/>
</dbReference>
<feature type="compositionally biased region" description="Polar residues" evidence="2">
    <location>
        <begin position="49"/>
        <end position="58"/>
    </location>
</feature>
<evidence type="ECO:0000313" key="3">
    <source>
        <dbReference type="EMBL" id="GAT68908.1"/>
    </source>
</evidence>
<comment type="caution">
    <text evidence="3">The sequence shown here is derived from an EMBL/GenBank/DDBJ whole genome shotgun (WGS) entry which is preliminary data.</text>
</comment>
<feature type="coiled-coil region" evidence="1">
    <location>
        <begin position="5"/>
        <end position="39"/>
    </location>
</feature>
<feature type="compositionally biased region" description="Gly residues" evidence="2">
    <location>
        <begin position="61"/>
        <end position="72"/>
    </location>
</feature>
<evidence type="ECO:0000256" key="1">
    <source>
        <dbReference type="SAM" id="Coils"/>
    </source>
</evidence>
<sequence length="173" mass="18693">MSSLLEELARREAAARERVERLRERLTAEEETLSRLVVTRQTVEEILQETASSAQRPQTGAGDGPDGRGMMGGDRAAGPSTSPIGVVTVPRWRPGMNTSVLPRAYQDVLEVLTDAGSGMRAGKIVAALGLPGEAAKAEGLRSKLKRLVERGWLSEEVPGVFAVTEQVRTRFGR</sequence>
<dbReference type="STRING" id="161355.PS9374_04573"/>
<reference evidence="4" key="2">
    <citation type="submission" date="2016-04" db="EMBL/GenBank/DDBJ databases">
        <title>Planomonospora sphaerica JCM9374 whole genome shotgun sequence.</title>
        <authorList>
            <person name="Suzuki T."/>
            <person name="Dohra H."/>
            <person name="Kodani S."/>
        </authorList>
    </citation>
    <scope>NUCLEOTIDE SEQUENCE [LARGE SCALE GENOMIC DNA]</scope>
    <source>
        <strain evidence="4">JCM 9374</strain>
    </source>
</reference>
<dbReference type="Proteomes" id="UP000077701">
    <property type="component" value="Unassembled WGS sequence"/>
</dbReference>
<name>A0A171DJ89_9ACTN</name>
<keyword evidence="4" id="KW-1185">Reference proteome</keyword>
<proteinExistence type="predicted"/>
<keyword evidence="1" id="KW-0175">Coiled coil</keyword>
<organism evidence="3 4">
    <name type="scientific">Planomonospora sphaerica</name>
    <dbReference type="NCBI Taxonomy" id="161355"/>
    <lineage>
        <taxon>Bacteria</taxon>
        <taxon>Bacillati</taxon>
        <taxon>Actinomycetota</taxon>
        <taxon>Actinomycetes</taxon>
        <taxon>Streptosporangiales</taxon>
        <taxon>Streptosporangiaceae</taxon>
        <taxon>Planomonospora</taxon>
    </lineage>
</organism>
<protein>
    <submittedName>
        <fullName evidence="3">Uncharacterized protein</fullName>
    </submittedName>
</protein>